<gene>
    <name evidence="5" type="ORF">HIM_06311</name>
</gene>
<keyword evidence="1" id="KW-1133">Transmembrane helix</keyword>
<dbReference type="GO" id="GO:0071788">
    <property type="term" value="P:endoplasmic reticulum tubular network maintenance"/>
    <property type="evidence" value="ECO:0007669"/>
    <property type="project" value="UniProtKB-UniRule"/>
</dbReference>
<evidence type="ECO:0000256" key="2">
    <source>
        <dbReference type="SAM" id="Coils"/>
    </source>
</evidence>
<feature type="transmembrane region" description="Helical" evidence="1">
    <location>
        <begin position="47"/>
        <end position="68"/>
    </location>
</feature>
<reference evidence="5 6" key="1">
    <citation type="journal article" date="2014" name="Genome Biol. Evol.">
        <title>Comparative genomics and transcriptomics analyses reveal divergent lifestyle features of nematode endoparasitic fungus Hirsutella minnesotensis.</title>
        <authorList>
            <person name="Lai Y."/>
            <person name="Liu K."/>
            <person name="Zhang X."/>
            <person name="Zhang X."/>
            <person name="Li K."/>
            <person name="Wang N."/>
            <person name="Shu C."/>
            <person name="Wu Y."/>
            <person name="Wang C."/>
            <person name="Bushley K.E."/>
            <person name="Xiang M."/>
            <person name="Liu X."/>
        </authorList>
    </citation>
    <scope>NUCLEOTIDE SEQUENCE [LARGE SCALE GENOMIC DNA]</scope>
    <source>
        <strain evidence="5 6">3608</strain>
    </source>
</reference>
<keyword evidence="6" id="KW-1185">Reference proteome</keyword>
<feature type="region of interest" description="Disordered" evidence="3">
    <location>
        <begin position="141"/>
        <end position="248"/>
    </location>
</feature>
<name>A0A0F7ZNT4_9HYPO</name>
<dbReference type="Proteomes" id="UP000054481">
    <property type="component" value="Unassembled WGS sequence"/>
</dbReference>
<evidence type="ECO:0000313" key="5">
    <source>
        <dbReference type="EMBL" id="KJZ74305.1"/>
    </source>
</evidence>
<dbReference type="OrthoDB" id="1725934at2759"/>
<dbReference type="AlphaFoldDB" id="A0A0F7ZNT4"/>
<sequence length="391" mass="42233">MVSLWPWKAKSSSTASFEKTLSALSAKITHAQSRLDKTRAGARRTKVLWTLYLSFAYLVYAIVLFLVVGHRNLGAYEWTAIAGGPVLIYLIRTANAAFYSFRIDSIESRLKEYQEERAKTIQKLKDATKYDSTLELLEKYGGADRPSSSQGKGEGHGADASNNNNDAGGRSANNTPGRGTPNRILVSPPPTANIQRSPGTPVPPIQGGLSPAPLSASSTPLTAGAEFAPNAFAPSPHLPPPPPPPPAEPHWYDRIFDVLLGEDETASRNRIALICRSCRLVNGQAPPGTRSLAEVGTWKCMSCGTSNGEPDEGRKILREVVRDAQERRRESRPESNDERQDDGQEPATSGRDSSPDAGNTTTPREAHDAASEAKPKEPAAGARSRRGKSKK</sequence>
<evidence type="ECO:0000256" key="3">
    <source>
        <dbReference type="SAM" id="MobiDB-lite"/>
    </source>
</evidence>
<feature type="compositionally biased region" description="Low complexity" evidence="3">
    <location>
        <begin position="158"/>
        <end position="174"/>
    </location>
</feature>
<keyword evidence="1" id="KW-0256">Endoplasmic reticulum</keyword>
<comment type="function">
    <text evidence="1">Plays a role in determining ER morphology.</text>
</comment>
<proteinExistence type="inferred from homology"/>
<keyword evidence="1" id="KW-0863">Zinc-finger</keyword>
<protein>
    <recommendedName>
        <fullName evidence="1">Endoplasmic reticulum junction formation protein lunapark</fullName>
    </recommendedName>
</protein>
<keyword evidence="1" id="KW-0812">Transmembrane</keyword>
<dbReference type="InterPro" id="IPR019273">
    <property type="entry name" value="Lunapark_Znf"/>
</dbReference>
<keyword evidence="2" id="KW-0175">Coiled coil</keyword>
<feature type="compositionally biased region" description="Low complexity" evidence="3">
    <location>
        <begin position="209"/>
        <end position="235"/>
    </location>
</feature>
<comment type="similarity">
    <text evidence="1">Belongs to the lunapark family.</text>
</comment>
<organism evidence="5 6">
    <name type="scientific">Hirsutella minnesotensis 3608</name>
    <dbReference type="NCBI Taxonomy" id="1043627"/>
    <lineage>
        <taxon>Eukaryota</taxon>
        <taxon>Fungi</taxon>
        <taxon>Dikarya</taxon>
        <taxon>Ascomycota</taxon>
        <taxon>Pezizomycotina</taxon>
        <taxon>Sordariomycetes</taxon>
        <taxon>Hypocreomycetidae</taxon>
        <taxon>Hypocreales</taxon>
        <taxon>Ophiocordycipitaceae</taxon>
        <taxon>Hirsutella</taxon>
    </lineage>
</organism>
<feature type="compositionally biased region" description="Basic and acidic residues" evidence="3">
    <location>
        <begin position="364"/>
        <end position="377"/>
    </location>
</feature>
<dbReference type="GO" id="GO:1903373">
    <property type="term" value="P:positive regulation of endoplasmic reticulum tubular network organization"/>
    <property type="evidence" value="ECO:0007669"/>
    <property type="project" value="UniProtKB-UniRule"/>
</dbReference>
<feature type="compositionally biased region" description="Basic and acidic residues" evidence="3">
    <location>
        <begin position="323"/>
        <end position="342"/>
    </location>
</feature>
<evidence type="ECO:0000259" key="4">
    <source>
        <dbReference type="Pfam" id="PF10058"/>
    </source>
</evidence>
<evidence type="ECO:0000313" key="6">
    <source>
        <dbReference type="Proteomes" id="UP000054481"/>
    </source>
</evidence>
<keyword evidence="1" id="KW-0479">Metal-binding</keyword>
<feature type="compositionally biased region" description="Pro residues" evidence="3">
    <location>
        <begin position="236"/>
        <end position="248"/>
    </location>
</feature>
<evidence type="ECO:0000256" key="1">
    <source>
        <dbReference type="RuleBase" id="RU367073"/>
    </source>
</evidence>
<dbReference type="PANTHER" id="PTHR22166:SF12">
    <property type="entry name" value="ENDOPLASMIC RETICULUM JUNCTION FORMATION PROTEIN LUNAPARK"/>
    <property type="match status" value="1"/>
</dbReference>
<accession>A0A0F7ZNT4</accession>
<dbReference type="PANTHER" id="PTHR22166">
    <property type="entry name" value="ENDOPLASMIC RETICULUM JUNCTION FORMATION PROTEIN LUNAPARK"/>
    <property type="match status" value="1"/>
</dbReference>
<keyword evidence="1" id="KW-0862">Zinc</keyword>
<feature type="region of interest" description="Disordered" evidence="3">
    <location>
        <begin position="323"/>
        <end position="391"/>
    </location>
</feature>
<dbReference type="GO" id="GO:0098826">
    <property type="term" value="C:endoplasmic reticulum tubular network membrane"/>
    <property type="evidence" value="ECO:0007669"/>
    <property type="project" value="UniProtKB-UniRule"/>
</dbReference>
<dbReference type="InterPro" id="IPR040115">
    <property type="entry name" value="Lnp"/>
</dbReference>
<feature type="coiled-coil region" evidence="2">
    <location>
        <begin position="96"/>
        <end position="130"/>
    </location>
</feature>
<comment type="domain">
    <text evidence="1">The C4-type zinc finger motif is necessary both for its ER three-way tubular junction localization and formation.</text>
</comment>
<feature type="domain" description="Lunapark zinc ribbon" evidence="4">
    <location>
        <begin position="251"/>
        <end position="307"/>
    </location>
</feature>
<feature type="transmembrane region" description="Helical" evidence="1">
    <location>
        <begin position="80"/>
        <end position="101"/>
    </location>
</feature>
<feature type="compositionally biased region" description="Polar residues" evidence="3">
    <location>
        <begin position="346"/>
        <end position="363"/>
    </location>
</feature>
<comment type="subcellular location">
    <subcellularLocation>
        <location evidence="1">Endoplasmic reticulum membrane</location>
        <topology evidence="1">Multi-pass membrane protein</topology>
    </subcellularLocation>
</comment>
<dbReference type="Pfam" id="PF10058">
    <property type="entry name" value="Zn_ribbon_10"/>
    <property type="match status" value="1"/>
</dbReference>
<keyword evidence="1" id="KW-0472">Membrane</keyword>
<dbReference type="EMBL" id="KQ030527">
    <property type="protein sequence ID" value="KJZ74305.1"/>
    <property type="molecule type" value="Genomic_DNA"/>
</dbReference>
<dbReference type="GO" id="GO:0008270">
    <property type="term" value="F:zinc ion binding"/>
    <property type="evidence" value="ECO:0007669"/>
    <property type="project" value="UniProtKB-KW"/>
</dbReference>